<dbReference type="EnsemblPlants" id="AVESA.00010b.r2.2AG0197960.1">
    <property type="protein sequence ID" value="AVESA.00010b.r2.2AG0197960.1.CDS"/>
    <property type="gene ID" value="AVESA.00010b.r2.2AG0197960"/>
</dbReference>
<keyword evidence="2" id="KW-1185">Reference proteome</keyword>
<accession>A0ACD5U772</accession>
<proteinExistence type="predicted"/>
<evidence type="ECO:0000313" key="1">
    <source>
        <dbReference type="EnsemblPlants" id="AVESA.00010b.r2.2AG0197960.1.CDS"/>
    </source>
</evidence>
<evidence type="ECO:0000313" key="2">
    <source>
        <dbReference type="Proteomes" id="UP001732700"/>
    </source>
</evidence>
<reference evidence="1" key="2">
    <citation type="submission" date="2025-09" db="UniProtKB">
        <authorList>
            <consortium name="EnsemblPlants"/>
        </authorList>
    </citation>
    <scope>IDENTIFICATION</scope>
</reference>
<protein>
    <submittedName>
        <fullName evidence="1">Uncharacterized protein</fullName>
    </submittedName>
</protein>
<reference evidence="1" key="1">
    <citation type="submission" date="2021-05" db="EMBL/GenBank/DDBJ databases">
        <authorList>
            <person name="Scholz U."/>
            <person name="Mascher M."/>
            <person name="Fiebig A."/>
        </authorList>
    </citation>
    <scope>NUCLEOTIDE SEQUENCE [LARGE SCALE GENOMIC DNA]</scope>
</reference>
<organism evidence="1 2">
    <name type="scientific">Avena sativa</name>
    <name type="common">Oat</name>
    <dbReference type="NCBI Taxonomy" id="4498"/>
    <lineage>
        <taxon>Eukaryota</taxon>
        <taxon>Viridiplantae</taxon>
        <taxon>Streptophyta</taxon>
        <taxon>Embryophyta</taxon>
        <taxon>Tracheophyta</taxon>
        <taxon>Spermatophyta</taxon>
        <taxon>Magnoliopsida</taxon>
        <taxon>Liliopsida</taxon>
        <taxon>Poales</taxon>
        <taxon>Poaceae</taxon>
        <taxon>BOP clade</taxon>
        <taxon>Pooideae</taxon>
        <taxon>Poodae</taxon>
        <taxon>Poeae</taxon>
        <taxon>Poeae Chloroplast Group 1 (Aveneae type)</taxon>
        <taxon>Aveninae</taxon>
        <taxon>Avena</taxon>
    </lineage>
</organism>
<dbReference type="Proteomes" id="UP001732700">
    <property type="component" value="Chromosome 2A"/>
</dbReference>
<name>A0ACD5U772_AVESA</name>
<sequence length="472" mass="52920">MDGHRYRECRRQSAAARRARDVVCSLDQAHDPVNEGEVVYAAAEAPRRVRDVVRSLDLAHDPVNEGEVVYGAAAEAPRPVGDVVRSLDLAHDPVNEGEVVYGEHGELVRGRRRGRRMRRNPNSESSSSSVTGRSAGNPGAGTAIHVRQSVLYSNRPRVSGSRGRRELSPNKLLAEARDVSSSEGPIITDLSEFNALSLNDMPPKLRSPYWSNLPYDTDSSDPGSEIVEDNPSEESDFDLEKELQEWREYCKENTSDTISEGMDKILAVERATLAAEFDKMSAAEHSDMTARSSYFSPAASDAQSLEATEQTSSAEPSWQRLLRRQPRREVSEEEIIQNGKNWMNKEVMLAFDNYKKRTANLKGLDCQLEELCHQCFNVENYNKIFHHYNFSVKITDLSSSDSRVALFFAEVKEIFGKANYFCCPLEKHENGQCHACHNQGMDDLQHPATGGYDQGSTDTVFPFMYMDECESC</sequence>